<protein>
    <submittedName>
        <fullName evidence="1">Uncharacterized protein</fullName>
    </submittedName>
</protein>
<accession>A0ABS5PSD9</accession>
<sequence>MTEIRDIIYLNYDKKSKRLISYGIEFYEFIESLSVLPEHLLILEGGFGTHFNMTTLSEYCGKDDIEDLKKEDIYSYGNFSWIDFETVHGLESLSAQEVAEIFYVSKMWQPLNSTYFEPLNNRFIYNAHDDGWINHVYYNDMADLKAVIETVIRSKLKRICHRTSKSLSQNVIDDLVSFAQEGFAIDFKKVLFEDDSIRLPLELIGKHLDMDEVYAIVNETDLSQKTVTMMTIQE</sequence>
<name>A0ABS5PSD9_9FIRM</name>
<dbReference type="Proteomes" id="UP000746471">
    <property type="component" value="Unassembled WGS sequence"/>
</dbReference>
<gene>
    <name evidence="1" type="ORF">KHM83_15415</name>
</gene>
<organism evidence="1 2">
    <name type="scientific">Fusibacter paucivorans</name>
    <dbReference type="NCBI Taxonomy" id="76009"/>
    <lineage>
        <taxon>Bacteria</taxon>
        <taxon>Bacillati</taxon>
        <taxon>Bacillota</taxon>
        <taxon>Clostridia</taxon>
        <taxon>Eubacteriales</taxon>
        <taxon>Eubacteriales Family XII. Incertae Sedis</taxon>
        <taxon>Fusibacter</taxon>
    </lineage>
</organism>
<evidence type="ECO:0000313" key="2">
    <source>
        <dbReference type="Proteomes" id="UP000746471"/>
    </source>
</evidence>
<proteinExistence type="predicted"/>
<comment type="caution">
    <text evidence="1">The sequence shown here is derived from an EMBL/GenBank/DDBJ whole genome shotgun (WGS) entry which is preliminary data.</text>
</comment>
<reference evidence="1 2" key="1">
    <citation type="submission" date="2021-05" db="EMBL/GenBank/DDBJ databases">
        <title>Fusibacter ferrireducens sp. nov., an anaerobic, sulfur- and Fe-reducing bacterium isolated from the mangrove sediment.</title>
        <authorList>
            <person name="Qiu D."/>
        </authorList>
    </citation>
    <scope>NUCLEOTIDE SEQUENCE [LARGE SCALE GENOMIC DNA]</scope>
    <source>
        <strain evidence="1 2">DSM 12116</strain>
    </source>
</reference>
<keyword evidence="2" id="KW-1185">Reference proteome</keyword>
<evidence type="ECO:0000313" key="1">
    <source>
        <dbReference type="EMBL" id="MBS7528074.1"/>
    </source>
</evidence>
<dbReference type="EMBL" id="JAHBCL010000030">
    <property type="protein sequence ID" value="MBS7528074.1"/>
    <property type="molecule type" value="Genomic_DNA"/>
</dbReference>
<dbReference type="RefSeq" id="WP_213237936.1">
    <property type="nucleotide sequence ID" value="NZ_JAHBCL010000030.1"/>
</dbReference>